<dbReference type="KEGG" id="sfd:USDA257_c26630"/>
<dbReference type="AlphaFoldDB" id="I3X5T1"/>
<dbReference type="HOGENOM" id="CLU_2958292_0_0_5"/>
<evidence type="ECO:0000313" key="2">
    <source>
        <dbReference type="Proteomes" id="UP000006180"/>
    </source>
</evidence>
<dbReference type="STRING" id="1185652.USDA257_c26630"/>
<protein>
    <submittedName>
        <fullName evidence="1">Uncharacterized protein</fullName>
    </submittedName>
</protein>
<gene>
    <name evidence="1" type="ORF">USDA257_c26630</name>
</gene>
<name>I3X5T1_SINF2</name>
<organism evidence="1 2">
    <name type="scientific">Sinorhizobium fredii (strain USDA 257)</name>
    <dbReference type="NCBI Taxonomy" id="1185652"/>
    <lineage>
        <taxon>Bacteria</taxon>
        <taxon>Pseudomonadati</taxon>
        <taxon>Pseudomonadota</taxon>
        <taxon>Alphaproteobacteria</taxon>
        <taxon>Hyphomicrobiales</taxon>
        <taxon>Rhizobiaceae</taxon>
        <taxon>Sinorhizobium/Ensifer group</taxon>
        <taxon>Sinorhizobium</taxon>
    </lineage>
</organism>
<dbReference type="PATRIC" id="fig|1185652.3.peg.2757"/>
<proteinExistence type="predicted"/>
<accession>I3X5T1</accession>
<evidence type="ECO:0000313" key="1">
    <source>
        <dbReference type="EMBL" id="AFL51237.1"/>
    </source>
</evidence>
<reference evidence="1 2" key="1">
    <citation type="journal article" date="2012" name="J. Bacteriol.">
        <title>Complete genome sequence of the broad-host-range strain Sinorhizobium fredii USDA257.</title>
        <authorList>
            <person name="Schuldes J."/>
            <person name="Rodriguez Orbegoso M."/>
            <person name="Schmeisser C."/>
            <person name="Krishnan H.B."/>
            <person name="Daniel R."/>
            <person name="Streit W.R."/>
        </authorList>
    </citation>
    <scope>NUCLEOTIDE SEQUENCE [LARGE SCALE GENOMIC DNA]</scope>
    <source>
        <strain evidence="1 2">USDA 257</strain>
    </source>
</reference>
<sequence length="59" mass="6478">MTRTEIPSSLPIPDHLRVDGWWLSSEGVCQRALSGRDGAQMLVRAGGGPKEKIADDIFR</sequence>
<dbReference type="EMBL" id="CP003563">
    <property type="protein sequence ID" value="AFL51237.1"/>
    <property type="molecule type" value="Genomic_DNA"/>
</dbReference>
<dbReference type="Proteomes" id="UP000006180">
    <property type="component" value="Chromosome"/>
</dbReference>